<keyword evidence="2" id="KW-0732">Signal</keyword>
<feature type="signal peptide" evidence="2">
    <location>
        <begin position="1"/>
        <end position="25"/>
    </location>
</feature>
<dbReference type="RefSeq" id="WP_206967635.1">
    <property type="nucleotide sequence ID" value="NZ_JAFLVX010000028.1"/>
</dbReference>
<dbReference type="Pfam" id="PF06030">
    <property type="entry name" value="WxLIP_PGBD"/>
    <property type="match status" value="1"/>
</dbReference>
<evidence type="ECO:0000256" key="2">
    <source>
        <dbReference type="SAM" id="SignalP"/>
    </source>
</evidence>
<protein>
    <submittedName>
        <fullName evidence="5">DUF916 and DUF3324 domain-containing protein</fullName>
    </submittedName>
</protein>
<dbReference type="Pfam" id="PF11797">
    <property type="entry name" value="WxLIP_HBD"/>
    <property type="match status" value="1"/>
</dbReference>
<evidence type="ECO:0000313" key="6">
    <source>
        <dbReference type="Proteomes" id="UP000664857"/>
    </source>
</evidence>
<dbReference type="EMBL" id="JAFLVX010000028">
    <property type="protein sequence ID" value="MBO0477547.1"/>
    <property type="molecule type" value="Genomic_DNA"/>
</dbReference>
<organism evidence="5 6">
    <name type="scientific">Candidatus Vagococcus giribetii</name>
    <dbReference type="NCBI Taxonomy" id="2230876"/>
    <lineage>
        <taxon>Bacteria</taxon>
        <taxon>Bacillati</taxon>
        <taxon>Bacillota</taxon>
        <taxon>Bacilli</taxon>
        <taxon>Lactobacillales</taxon>
        <taxon>Enterococcaceae</taxon>
        <taxon>Vagococcus</taxon>
    </lineage>
</organism>
<feature type="domain" description="WxL Interacting Protein peptidoglycan binding" evidence="3">
    <location>
        <begin position="32"/>
        <end position="151"/>
    </location>
</feature>
<keyword evidence="1" id="KW-0472">Membrane</keyword>
<keyword evidence="1" id="KW-0812">Transmembrane</keyword>
<evidence type="ECO:0000259" key="4">
    <source>
        <dbReference type="Pfam" id="PF11797"/>
    </source>
</evidence>
<comment type="caution">
    <text evidence="5">The sequence shown here is derived from an EMBL/GenBank/DDBJ whole genome shotgun (WGS) entry which is preliminary data.</text>
</comment>
<evidence type="ECO:0000313" key="5">
    <source>
        <dbReference type="EMBL" id="MBO0477547.1"/>
    </source>
</evidence>
<evidence type="ECO:0000256" key="1">
    <source>
        <dbReference type="SAM" id="Phobius"/>
    </source>
</evidence>
<accession>A0ABS3HUW4</accession>
<dbReference type="InterPro" id="IPR010317">
    <property type="entry name" value="WxLIP_PGBD"/>
</dbReference>
<dbReference type="Proteomes" id="UP000664857">
    <property type="component" value="Unassembled WGS sequence"/>
</dbReference>
<sequence length="358" mass="39683">MNFFKKSLLVMAVLIGSLLSSGVTAHGNEVGFSVEPVFPKNQLDQSSGYFHLLMKEGQKQTIQVKLKNTKDTEVELSAWVSSAKTNVNGVVDYSDNKSDADASLQYDLADMVKMEKDIKLPPKSEQTVDIEVAMLEARMEGIVAGGLTFEEKNPGGTKALTSQTGVKNKFSYVVALLVQQDSEILLEPELAIGKVAPTQLNSKSAISAEIRNVAGIFLNDMAISVDIVDKKSEKVAFQMKKENMQMAPNSTMKFPVFLNGEKLKPGDYEYRAHVSGKSSADDGDMQEWDLTADFTVDNKEAKKLNDTDTQLPEKQGLSWWIWLLIALNVIVLGGIILFVVKKQKASKKKRKKRRKKKK</sequence>
<dbReference type="InterPro" id="IPR021759">
    <property type="entry name" value="WxLIP_HBD"/>
</dbReference>
<feature type="domain" description="WxL Interacting Protein host binding" evidence="4">
    <location>
        <begin position="162"/>
        <end position="305"/>
    </location>
</feature>
<gene>
    <name evidence="5" type="ORF">DOK76_10710</name>
</gene>
<keyword evidence="1" id="KW-1133">Transmembrane helix</keyword>
<proteinExistence type="predicted"/>
<evidence type="ECO:0000259" key="3">
    <source>
        <dbReference type="Pfam" id="PF06030"/>
    </source>
</evidence>
<reference evidence="5 6" key="1">
    <citation type="submission" date="2021-03" db="EMBL/GenBank/DDBJ databases">
        <title>Enterococcal diversity collection.</title>
        <authorList>
            <person name="Gilmore M.S."/>
            <person name="Schwartzman J."/>
            <person name="Van Tyne D."/>
            <person name="Martin M."/>
            <person name="Earl A.M."/>
            <person name="Manson A.L."/>
            <person name="Straub T."/>
            <person name="Salamzade R."/>
            <person name="Saavedra J."/>
            <person name="Lebreton F."/>
            <person name="Prichula J."/>
            <person name="Schaufler K."/>
            <person name="Gaca A."/>
            <person name="Sgardioli B."/>
            <person name="Wagenaar J."/>
            <person name="Strong T."/>
        </authorList>
    </citation>
    <scope>NUCLEOTIDE SEQUENCE [LARGE SCALE GENOMIC DNA]</scope>
    <source>
        <strain evidence="5 6">DIV0080</strain>
    </source>
</reference>
<name>A0ABS3HUW4_9ENTE</name>
<feature type="transmembrane region" description="Helical" evidence="1">
    <location>
        <begin position="319"/>
        <end position="340"/>
    </location>
</feature>
<feature type="chain" id="PRO_5046149378" evidence="2">
    <location>
        <begin position="26"/>
        <end position="358"/>
    </location>
</feature>
<keyword evidence="6" id="KW-1185">Reference proteome</keyword>